<evidence type="ECO:0000256" key="3">
    <source>
        <dbReference type="PROSITE-ProRule" id="PRU00221"/>
    </source>
</evidence>
<dbReference type="SMR" id="A2FGB0"/>
<name>A2FGB0_TRIV3</name>
<dbReference type="InParanoid" id="A2FGB0"/>
<dbReference type="GO" id="GO:0000124">
    <property type="term" value="C:SAGA complex"/>
    <property type="evidence" value="ECO:0000318"/>
    <property type="project" value="GO_Central"/>
</dbReference>
<dbReference type="STRING" id="5722.A2FGB0"/>
<evidence type="ECO:0000259" key="4">
    <source>
        <dbReference type="Pfam" id="PF04494"/>
    </source>
</evidence>
<accession>A2FGB0</accession>
<dbReference type="Gene3D" id="1.25.40.500">
    <property type="entry name" value="TFIID subunit TAF5, NTD2 domain"/>
    <property type="match status" value="1"/>
</dbReference>
<organism evidence="5 6">
    <name type="scientific">Trichomonas vaginalis (strain ATCC PRA-98 / G3)</name>
    <dbReference type="NCBI Taxonomy" id="412133"/>
    <lineage>
        <taxon>Eukaryota</taxon>
        <taxon>Metamonada</taxon>
        <taxon>Parabasalia</taxon>
        <taxon>Trichomonadida</taxon>
        <taxon>Trichomonadidae</taxon>
        <taxon>Trichomonas</taxon>
    </lineage>
</organism>
<dbReference type="KEGG" id="tva:4753822"/>
<dbReference type="GO" id="GO:0005669">
    <property type="term" value="C:transcription factor TFIID complex"/>
    <property type="evidence" value="ECO:0000318"/>
    <property type="project" value="GO_Central"/>
</dbReference>
<sequence>MDQSPMFGQFGFVNQNAFEFPIDSAKNPSSSLNQFIKNQNMNNIPNEIPKYYSDLKMWVNSLSNISKPEVFSLLYAFFYNSIVVMMLSQTKRSIIKSFINDYSTDFVKDFAEEISSLTKLVNTKSTAVNYRKFNVLMTKQSLLILISYLADNNQTLLLFLLNQYVNVKIISQEAQMLRLSNGEPVFVSNIDSNSSSDLIVNLLADNPIDLSKEFLDSVNSKYESFSILDSSKKRTFPIEKVPNVDMEQIMYTSLNIINMDRLSKNNLPTCGYFNFPKEHVYYDINDCGSLLSVCTGSAITKLYSLDVSVDLDNIVPISNPKNEKESSDFELINHFMVPRSSFTYKDHFSGQMKNSYFTRSLIGQKSMFCTFSHDSSLLLTGGAFETRIWSAINSNSIISVQTPSINWCGDWNPYGEYYLLGSSDGTASIYSFNSPKTVRSFVGHTKDVIDVKYHPNANIVASASLDGTIRLFDVSEGQQIRAYSLQTTPTCISFHPSGRYLVCGDEKGGINVWDLSNDKKLLEIKDSHKDTTVSDLCISKDGQVLASVGEDIAIWDFQAISSRLEVSEKPMKRTAAKESRPRRIKFTDTNLLLCIGETLSL</sequence>
<feature type="domain" description="TFIID subunit TAF5 NTD2" evidence="4">
    <location>
        <begin position="45"/>
        <end position="165"/>
    </location>
</feature>
<dbReference type="eggNOG" id="KOG0263">
    <property type="taxonomic scope" value="Eukaryota"/>
</dbReference>
<feature type="repeat" description="WD" evidence="3">
    <location>
        <begin position="490"/>
        <end position="523"/>
    </location>
</feature>
<dbReference type="SUPFAM" id="SSF160897">
    <property type="entry name" value="Taf5 N-terminal domain-like"/>
    <property type="match status" value="1"/>
</dbReference>
<protein>
    <recommendedName>
        <fullName evidence="4">TFIID subunit TAF5 NTD2 domain-containing protein</fullName>
    </recommendedName>
</protein>
<evidence type="ECO:0000313" key="5">
    <source>
        <dbReference type="EMBL" id="EAX96056.1"/>
    </source>
</evidence>
<dbReference type="FunCoup" id="A2FGB0">
    <property type="interactions" value="232"/>
</dbReference>
<reference evidence="5" key="1">
    <citation type="submission" date="2006-10" db="EMBL/GenBank/DDBJ databases">
        <authorList>
            <person name="Amadeo P."/>
            <person name="Zhao Q."/>
            <person name="Wortman J."/>
            <person name="Fraser-Liggett C."/>
            <person name="Carlton J."/>
        </authorList>
    </citation>
    <scope>NUCLEOTIDE SEQUENCE</scope>
    <source>
        <strain evidence="5">G3</strain>
    </source>
</reference>
<feature type="repeat" description="WD" evidence="3">
    <location>
        <begin position="441"/>
        <end position="482"/>
    </location>
</feature>
<dbReference type="Pfam" id="PF00400">
    <property type="entry name" value="WD40"/>
    <property type="match status" value="3"/>
</dbReference>
<dbReference type="PROSITE" id="PS50082">
    <property type="entry name" value="WD_REPEATS_2"/>
    <property type="match status" value="2"/>
</dbReference>
<dbReference type="RefSeq" id="XP_001308986.1">
    <property type="nucleotide sequence ID" value="XM_001308985.1"/>
</dbReference>
<dbReference type="InterPro" id="IPR007582">
    <property type="entry name" value="TFIID_NTD2"/>
</dbReference>
<dbReference type="SMART" id="SM00320">
    <property type="entry name" value="WD40"/>
    <property type="match status" value="5"/>
</dbReference>
<dbReference type="SUPFAM" id="SSF50978">
    <property type="entry name" value="WD40 repeat-like"/>
    <property type="match status" value="1"/>
</dbReference>
<reference evidence="5" key="2">
    <citation type="journal article" date="2007" name="Science">
        <title>Draft genome sequence of the sexually transmitted pathogen Trichomonas vaginalis.</title>
        <authorList>
            <person name="Carlton J.M."/>
            <person name="Hirt R.P."/>
            <person name="Silva J.C."/>
            <person name="Delcher A.L."/>
            <person name="Schatz M."/>
            <person name="Zhao Q."/>
            <person name="Wortman J.R."/>
            <person name="Bidwell S.L."/>
            <person name="Alsmark U.C.M."/>
            <person name="Besteiro S."/>
            <person name="Sicheritz-Ponten T."/>
            <person name="Noel C.J."/>
            <person name="Dacks J.B."/>
            <person name="Foster P.G."/>
            <person name="Simillion C."/>
            <person name="Van de Peer Y."/>
            <person name="Miranda-Saavedra D."/>
            <person name="Barton G.J."/>
            <person name="Westrop G.D."/>
            <person name="Mueller S."/>
            <person name="Dessi D."/>
            <person name="Fiori P.L."/>
            <person name="Ren Q."/>
            <person name="Paulsen I."/>
            <person name="Zhang H."/>
            <person name="Bastida-Corcuera F.D."/>
            <person name="Simoes-Barbosa A."/>
            <person name="Brown M.T."/>
            <person name="Hayes R.D."/>
            <person name="Mukherjee M."/>
            <person name="Okumura C.Y."/>
            <person name="Schneider R."/>
            <person name="Smith A.J."/>
            <person name="Vanacova S."/>
            <person name="Villalvazo M."/>
            <person name="Haas B.J."/>
            <person name="Pertea M."/>
            <person name="Feldblyum T.V."/>
            <person name="Utterback T.R."/>
            <person name="Shu C.L."/>
            <person name="Osoegawa K."/>
            <person name="de Jong P.J."/>
            <person name="Hrdy I."/>
            <person name="Horvathova L."/>
            <person name="Zubacova Z."/>
            <person name="Dolezal P."/>
            <person name="Malik S.B."/>
            <person name="Logsdon J.M. Jr."/>
            <person name="Henze K."/>
            <person name="Gupta A."/>
            <person name="Wang C.C."/>
            <person name="Dunne R.L."/>
            <person name="Upcroft J.A."/>
            <person name="Upcroft P."/>
            <person name="White O."/>
            <person name="Salzberg S.L."/>
            <person name="Tang P."/>
            <person name="Chiu C.-H."/>
            <person name="Lee Y.-S."/>
            <person name="Embley T.M."/>
            <person name="Coombs G.H."/>
            <person name="Mottram J.C."/>
            <person name="Tachezy J."/>
            <person name="Fraser-Liggett C.M."/>
            <person name="Johnson P.J."/>
        </authorList>
    </citation>
    <scope>NUCLEOTIDE SEQUENCE [LARGE SCALE GENOMIC DNA]</scope>
    <source>
        <strain evidence="5">G3</strain>
    </source>
</reference>
<evidence type="ECO:0000313" key="6">
    <source>
        <dbReference type="Proteomes" id="UP000001542"/>
    </source>
</evidence>
<dbReference type="PROSITE" id="PS50294">
    <property type="entry name" value="WD_REPEATS_REGION"/>
    <property type="match status" value="1"/>
</dbReference>
<dbReference type="OrthoDB" id="10266330at2759"/>
<dbReference type="InterPro" id="IPR015943">
    <property type="entry name" value="WD40/YVTN_repeat-like_dom_sf"/>
</dbReference>
<dbReference type="VEuPathDB" id="TrichDB:TVAGG3_0623050"/>
<keyword evidence="2" id="KW-0539">Nucleus</keyword>
<dbReference type="GO" id="GO:0006367">
    <property type="term" value="P:transcription initiation at RNA polymerase II promoter"/>
    <property type="evidence" value="ECO:0000318"/>
    <property type="project" value="GO_Central"/>
</dbReference>
<proteinExistence type="predicted"/>
<comment type="subcellular location">
    <subcellularLocation>
        <location evidence="1">Nucleus</location>
    </subcellularLocation>
</comment>
<dbReference type="VEuPathDB" id="TrichDB:TVAG_265450"/>
<dbReference type="InterPro" id="IPR037264">
    <property type="entry name" value="TFIID_NTD2_sf"/>
</dbReference>
<keyword evidence="6" id="KW-1185">Reference proteome</keyword>
<dbReference type="InterPro" id="IPR001680">
    <property type="entry name" value="WD40_rpt"/>
</dbReference>
<dbReference type="EMBL" id="DS113776">
    <property type="protein sequence ID" value="EAX96056.1"/>
    <property type="molecule type" value="Genomic_DNA"/>
</dbReference>
<dbReference type="PANTHER" id="PTHR19879:SF1">
    <property type="entry name" value="CANNONBALL-RELATED"/>
    <property type="match status" value="1"/>
</dbReference>
<gene>
    <name evidence="5" type="ORF">TVAG_265450</name>
</gene>
<dbReference type="PANTHER" id="PTHR19879">
    <property type="entry name" value="TRANSCRIPTION INITIATION FACTOR TFIID"/>
    <property type="match status" value="1"/>
</dbReference>
<dbReference type="Proteomes" id="UP000001542">
    <property type="component" value="Unassembled WGS sequence"/>
</dbReference>
<dbReference type="Pfam" id="PF04494">
    <property type="entry name" value="TFIID_NTD2"/>
    <property type="match status" value="1"/>
</dbReference>
<dbReference type="InterPro" id="IPR036322">
    <property type="entry name" value="WD40_repeat_dom_sf"/>
</dbReference>
<dbReference type="Gene3D" id="2.130.10.10">
    <property type="entry name" value="YVTN repeat-like/Quinoprotein amine dehydrogenase"/>
    <property type="match status" value="1"/>
</dbReference>
<dbReference type="AlphaFoldDB" id="A2FGB0"/>
<evidence type="ECO:0000256" key="2">
    <source>
        <dbReference type="ARBA" id="ARBA00023242"/>
    </source>
</evidence>
<evidence type="ECO:0000256" key="1">
    <source>
        <dbReference type="ARBA" id="ARBA00004123"/>
    </source>
</evidence>
<keyword evidence="3" id="KW-0853">WD repeat</keyword>